<protein>
    <recommendedName>
        <fullName evidence="6">7,8-dihydroneopterin aldolase</fullName>
        <ecNumber evidence="6">4.1.2.25</ecNumber>
    </recommendedName>
</protein>
<dbReference type="EMBL" id="DVKT01000034">
    <property type="protein sequence ID" value="HIT39285.1"/>
    <property type="molecule type" value="Genomic_DNA"/>
</dbReference>
<evidence type="ECO:0000256" key="2">
    <source>
        <dbReference type="ARBA" id="ARBA00005013"/>
    </source>
</evidence>
<evidence type="ECO:0000256" key="6">
    <source>
        <dbReference type="RuleBase" id="RU362079"/>
    </source>
</evidence>
<reference evidence="8" key="1">
    <citation type="submission" date="2020-10" db="EMBL/GenBank/DDBJ databases">
        <authorList>
            <person name="Gilroy R."/>
        </authorList>
    </citation>
    <scope>NUCLEOTIDE SEQUENCE</scope>
    <source>
        <strain evidence="8">21143</strain>
    </source>
</reference>
<dbReference type="GO" id="GO:0004150">
    <property type="term" value="F:dihydroneopterin aldolase activity"/>
    <property type="evidence" value="ECO:0007669"/>
    <property type="project" value="UniProtKB-UniRule"/>
</dbReference>
<dbReference type="Gene3D" id="3.30.1130.10">
    <property type="match status" value="1"/>
</dbReference>
<comment type="pathway">
    <text evidence="2 6">Cofactor biosynthesis; tetrahydrofolate biosynthesis; 2-amino-4-hydroxy-6-hydroxymethyl-7,8-dihydropteridine diphosphate from 7,8-dihydroneopterin triphosphate: step 3/4.</text>
</comment>
<comment type="similarity">
    <text evidence="3 6">Belongs to the DHNA family.</text>
</comment>
<dbReference type="InterPro" id="IPR006157">
    <property type="entry name" value="FolB_dom"/>
</dbReference>
<dbReference type="InterPro" id="IPR043133">
    <property type="entry name" value="GTP-CH-I_C/QueF"/>
</dbReference>
<comment type="caution">
    <text evidence="8">The sequence shown here is derived from an EMBL/GenBank/DDBJ whole genome shotgun (WGS) entry which is preliminary data.</text>
</comment>
<dbReference type="NCBIfam" id="TIGR00526">
    <property type="entry name" value="folB_dom"/>
    <property type="match status" value="1"/>
</dbReference>
<keyword evidence="4 6" id="KW-0289">Folate biosynthesis</keyword>
<dbReference type="NCBIfam" id="TIGR00525">
    <property type="entry name" value="folB"/>
    <property type="match status" value="1"/>
</dbReference>
<dbReference type="PANTHER" id="PTHR42844:SF1">
    <property type="entry name" value="DIHYDRONEOPTERIN ALDOLASE 1-RELATED"/>
    <property type="match status" value="1"/>
</dbReference>
<dbReference type="SMART" id="SM00905">
    <property type="entry name" value="FolB"/>
    <property type="match status" value="1"/>
</dbReference>
<accession>A0A9D1GE12</accession>
<dbReference type="GO" id="GO:0005737">
    <property type="term" value="C:cytoplasm"/>
    <property type="evidence" value="ECO:0007669"/>
    <property type="project" value="TreeGrafter"/>
</dbReference>
<dbReference type="PANTHER" id="PTHR42844">
    <property type="entry name" value="DIHYDRONEOPTERIN ALDOLASE 1-RELATED"/>
    <property type="match status" value="1"/>
</dbReference>
<evidence type="ECO:0000259" key="7">
    <source>
        <dbReference type="SMART" id="SM00905"/>
    </source>
</evidence>
<reference evidence="8" key="2">
    <citation type="journal article" date="2021" name="PeerJ">
        <title>Extensive microbial diversity within the chicken gut microbiome revealed by metagenomics and culture.</title>
        <authorList>
            <person name="Gilroy R."/>
            <person name="Ravi A."/>
            <person name="Getino M."/>
            <person name="Pursley I."/>
            <person name="Horton D.L."/>
            <person name="Alikhan N.F."/>
            <person name="Baker D."/>
            <person name="Gharbi K."/>
            <person name="Hall N."/>
            <person name="Watson M."/>
            <person name="Adriaenssens E.M."/>
            <person name="Foster-Nyarko E."/>
            <person name="Jarju S."/>
            <person name="Secka A."/>
            <person name="Antonio M."/>
            <person name="Oren A."/>
            <person name="Chaudhuri R.R."/>
            <person name="La Ragione R."/>
            <person name="Hildebrand F."/>
            <person name="Pallen M.J."/>
        </authorList>
    </citation>
    <scope>NUCLEOTIDE SEQUENCE</scope>
    <source>
        <strain evidence="8">21143</strain>
    </source>
</reference>
<evidence type="ECO:0000256" key="1">
    <source>
        <dbReference type="ARBA" id="ARBA00001353"/>
    </source>
</evidence>
<keyword evidence="5 6" id="KW-0456">Lyase</keyword>
<dbReference type="InterPro" id="IPR006156">
    <property type="entry name" value="Dihydroneopterin_aldolase"/>
</dbReference>
<gene>
    <name evidence="8" type="primary">folB</name>
    <name evidence="8" type="ORF">IAD06_04525</name>
</gene>
<name>A0A9D1GE12_9BACT</name>
<evidence type="ECO:0000256" key="3">
    <source>
        <dbReference type="ARBA" id="ARBA00005708"/>
    </source>
</evidence>
<dbReference type="Proteomes" id="UP000886722">
    <property type="component" value="Unassembled WGS sequence"/>
</dbReference>
<evidence type="ECO:0000256" key="5">
    <source>
        <dbReference type="ARBA" id="ARBA00023239"/>
    </source>
</evidence>
<dbReference type="EC" id="4.1.2.25" evidence="6"/>
<comment type="function">
    <text evidence="6">Catalyzes the conversion of 7,8-dihydroneopterin to 6-hydroxymethyl-7,8-dihydropterin.</text>
</comment>
<dbReference type="Pfam" id="PF02152">
    <property type="entry name" value="FolB"/>
    <property type="match status" value="1"/>
</dbReference>
<comment type="catalytic activity">
    <reaction evidence="1 6">
        <text>7,8-dihydroneopterin = 6-hydroxymethyl-7,8-dihydropterin + glycolaldehyde</text>
        <dbReference type="Rhea" id="RHEA:10540"/>
        <dbReference type="ChEBI" id="CHEBI:17001"/>
        <dbReference type="ChEBI" id="CHEBI:17071"/>
        <dbReference type="ChEBI" id="CHEBI:44841"/>
        <dbReference type="EC" id="4.1.2.25"/>
    </reaction>
</comment>
<evidence type="ECO:0000313" key="8">
    <source>
        <dbReference type="EMBL" id="HIT39285.1"/>
    </source>
</evidence>
<dbReference type="AlphaFoldDB" id="A0A9D1GE12"/>
<sequence>MKTSIELNRIRFFSYHGVAEQERRVGNDYEVSLRVDYPLERAMESDSLCDTLDYAALYALVAAEMSVPSQLLEHVAGRIWRAISRRFPCVAGGRLRIAKLTPPIPGEIGEAVVTVEW</sequence>
<dbReference type="GO" id="GO:0046654">
    <property type="term" value="P:tetrahydrofolate biosynthetic process"/>
    <property type="evidence" value="ECO:0007669"/>
    <property type="project" value="UniProtKB-UniRule"/>
</dbReference>
<evidence type="ECO:0000313" key="9">
    <source>
        <dbReference type="Proteomes" id="UP000886722"/>
    </source>
</evidence>
<dbReference type="GO" id="GO:0046656">
    <property type="term" value="P:folic acid biosynthetic process"/>
    <property type="evidence" value="ECO:0007669"/>
    <property type="project" value="UniProtKB-UniRule"/>
</dbReference>
<organism evidence="8 9">
    <name type="scientific">Candidatus Caccoplasma intestinavium</name>
    <dbReference type="NCBI Taxonomy" id="2840716"/>
    <lineage>
        <taxon>Bacteria</taxon>
        <taxon>Pseudomonadati</taxon>
        <taxon>Bacteroidota</taxon>
        <taxon>Bacteroidia</taxon>
        <taxon>Bacteroidales</taxon>
        <taxon>Bacteroidaceae</taxon>
        <taxon>Bacteroidaceae incertae sedis</taxon>
        <taxon>Candidatus Caccoplasma</taxon>
    </lineage>
</organism>
<dbReference type="SUPFAM" id="SSF55620">
    <property type="entry name" value="Tetrahydrobiopterin biosynthesis enzymes-like"/>
    <property type="match status" value="1"/>
</dbReference>
<proteinExistence type="inferred from homology"/>
<evidence type="ECO:0000256" key="4">
    <source>
        <dbReference type="ARBA" id="ARBA00022909"/>
    </source>
</evidence>
<feature type="domain" description="Dihydroneopterin aldolase/epimerase" evidence="7">
    <location>
        <begin position="5"/>
        <end position="117"/>
    </location>
</feature>